<name>A0ABW1Q9L2_9CORY</name>
<reference evidence="3" key="1">
    <citation type="journal article" date="2019" name="Int. J. Syst. Evol. Microbiol.">
        <title>The Global Catalogue of Microorganisms (GCM) 10K type strain sequencing project: providing services to taxonomists for standard genome sequencing and annotation.</title>
        <authorList>
            <consortium name="The Broad Institute Genomics Platform"/>
            <consortium name="The Broad Institute Genome Sequencing Center for Infectious Disease"/>
            <person name="Wu L."/>
            <person name="Ma J."/>
        </authorList>
    </citation>
    <scope>NUCLEOTIDE SEQUENCE [LARGE SCALE GENOMIC DNA]</scope>
    <source>
        <strain evidence="3">CCUG 51943</strain>
    </source>
</reference>
<protein>
    <submittedName>
        <fullName evidence="2">Uncharacterized protein</fullName>
    </submittedName>
</protein>
<evidence type="ECO:0000313" key="2">
    <source>
        <dbReference type="EMBL" id="MFC6145573.1"/>
    </source>
</evidence>
<keyword evidence="1" id="KW-0472">Membrane</keyword>
<evidence type="ECO:0000256" key="1">
    <source>
        <dbReference type="SAM" id="Phobius"/>
    </source>
</evidence>
<keyword evidence="1" id="KW-0812">Transmembrane</keyword>
<dbReference type="EMBL" id="JBHSQE010000001">
    <property type="protein sequence ID" value="MFC6145573.1"/>
    <property type="molecule type" value="Genomic_DNA"/>
</dbReference>
<dbReference type="Proteomes" id="UP001596244">
    <property type="component" value="Unassembled WGS sequence"/>
</dbReference>
<keyword evidence="3" id="KW-1185">Reference proteome</keyword>
<comment type="caution">
    <text evidence="2">The sequence shown here is derived from an EMBL/GenBank/DDBJ whole genome shotgun (WGS) entry which is preliminary data.</text>
</comment>
<organism evidence="2 3">
    <name type="scientific">Corynebacterium nasicanis</name>
    <dbReference type="NCBI Taxonomy" id="1448267"/>
    <lineage>
        <taxon>Bacteria</taxon>
        <taxon>Bacillati</taxon>
        <taxon>Actinomycetota</taxon>
        <taxon>Actinomycetes</taxon>
        <taxon>Mycobacteriales</taxon>
        <taxon>Corynebacteriaceae</taxon>
        <taxon>Corynebacterium</taxon>
    </lineage>
</organism>
<keyword evidence="1" id="KW-1133">Transmembrane helix</keyword>
<accession>A0ABW1Q9L2</accession>
<feature type="transmembrane region" description="Helical" evidence="1">
    <location>
        <begin position="40"/>
        <end position="58"/>
    </location>
</feature>
<feature type="transmembrane region" description="Helical" evidence="1">
    <location>
        <begin position="108"/>
        <end position="126"/>
    </location>
</feature>
<evidence type="ECO:0000313" key="3">
    <source>
        <dbReference type="Proteomes" id="UP001596244"/>
    </source>
</evidence>
<feature type="transmembrane region" description="Helical" evidence="1">
    <location>
        <begin position="12"/>
        <end position="34"/>
    </location>
</feature>
<dbReference type="RefSeq" id="WP_376999343.1">
    <property type="nucleotide sequence ID" value="NZ_JBHSQE010000001.1"/>
</dbReference>
<gene>
    <name evidence="2" type="ORF">ACFPUZ_01935</name>
</gene>
<sequence length="133" mass="14684">MQPSPRPAQRLRSVLATISVGCGVLFFLVSLTMGTWRDPIVGFFFAVGFGLPGAWWFWKEKVDRDNAARYAEAVRQHSYFEGLLGSTDPGIVAGMGEPTPPQPSPRRWGMIIIACLAAFIMATWFIPPVEVTP</sequence>
<proteinExistence type="predicted"/>